<name>A0AAN7BDP1_9PEZI</name>
<reference evidence="3" key="1">
    <citation type="journal article" date="2023" name="Mol. Phylogenet. Evol.">
        <title>Genome-scale phylogeny and comparative genomics of the fungal order Sordariales.</title>
        <authorList>
            <person name="Hensen N."/>
            <person name="Bonometti L."/>
            <person name="Westerberg I."/>
            <person name="Brannstrom I.O."/>
            <person name="Guillou S."/>
            <person name="Cros-Aarteil S."/>
            <person name="Calhoun S."/>
            <person name="Haridas S."/>
            <person name="Kuo A."/>
            <person name="Mondo S."/>
            <person name="Pangilinan J."/>
            <person name="Riley R."/>
            <person name="LaButti K."/>
            <person name="Andreopoulos B."/>
            <person name="Lipzen A."/>
            <person name="Chen C."/>
            <person name="Yan M."/>
            <person name="Daum C."/>
            <person name="Ng V."/>
            <person name="Clum A."/>
            <person name="Steindorff A."/>
            <person name="Ohm R.A."/>
            <person name="Martin F."/>
            <person name="Silar P."/>
            <person name="Natvig D.O."/>
            <person name="Lalanne C."/>
            <person name="Gautier V."/>
            <person name="Ament-Velasquez S.L."/>
            <person name="Kruys A."/>
            <person name="Hutchinson M.I."/>
            <person name="Powell A.J."/>
            <person name="Barry K."/>
            <person name="Miller A.N."/>
            <person name="Grigoriev I.V."/>
            <person name="Debuchy R."/>
            <person name="Gladieux P."/>
            <person name="Hiltunen Thoren M."/>
            <person name="Johannesson H."/>
        </authorList>
    </citation>
    <scope>NUCLEOTIDE SEQUENCE</scope>
    <source>
        <strain evidence="3">PSN293</strain>
    </source>
</reference>
<evidence type="ECO:0000256" key="1">
    <source>
        <dbReference type="SAM" id="MobiDB-lite"/>
    </source>
</evidence>
<feature type="domain" description="Clr5" evidence="2">
    <location>
        <begin position="1"/>
        <end position="54"/>
    </location>
</feature>
<feature type="compositionally biased region" description="Low complexity" evidence="1">
    <location>
        <begin position="80"/>
        <end position="99"/>
    </location>
</feature>
<organism evidence="3 4">
    <name type="scientific">Rhypophila decipiens</name>
    <dbReference type="NCBI Taxonomy" id="261697"/>
    <lineage>
        <taxon>Eukaryota</taxon>
        <taxon>Fungi</taxon>
        <taxon>Dikarya</taxon>
        <taxon>Ascomycota</taxon>
        <taxon>Pezizomycotina</taxon>
        <taxon>Sordariomycetes</taxon>
        <taxon>Sordariomycetidae</taxon>
        <taxon>Sordariales</taxon>
        <taxon>Naviculisporaceae</taxon>
        <taxon>Rhypophila</taxon>
    </lineage>
</organism>
<evidence type="ECO:0000313" key="4">
    <source>
        <dbReference type="Proteomes" id="UP001301769"/>
    </source>
</evidence>
<dbReference type="AlphaFoldDB" id="A0AAN7BDP1"/>
<protein>
    <submittedName>
        <fullName evidence="3">Clr5 domain-containing protein</fullName>
    </submittedName>
</protein>
<dbReference type="PANTHER" id="PTHR38788">
    <property type="entry name" value="CLR5 DOMAIN-CONTAINING PROTEIN"/>
    <property type="match status" value="1"/>
</dbReference>
<evidence type="ECO:0000259" key="2">
    <source>
        <dbReference type="Pfam" id="PF14420"/>
    </source>
</evidence>
<reference evidence="3" key="2">
    <citation type="submission" date="2023-05" db="EMBL/GenBank/DDBJ databases">
        <authorList>
            <consortium name="Lawrence Berkeley National Laboratory"/>
            <person name="Steindorff A."/>
            <person name="Hensen N."/>
            <person name="Bonometti L."/>
            <person name="Westerberg I."/>
            <person name="Brannstrom I.O."/>
            <person name="Guillou S."/>
            <person name="Cros-Aarteil S."/>
            <person name="Calhoun S."/>
            <person name="Haridas S."/>
            <person name="Kuo A."/>
            <person name="Mondo S."/>
            <person name="Pangilinan J."/>
            <person name="Riley R."/>
            <person name="Labutti K."/>
            <person name="Andreopoulos B."/>
            <person name="Lipzen A."/>
            <person name="Chen C."/>
            <person name="Yanf M."/>
            <person name="Daum C."/>
            <person name="Ng V."/>
            <person name="Clum A."/>
            <person name="Ohm R."/>
            <person name="Martin F."/>
            <person name="Silar P."/>
            <person name="Natvig D."/>
            <person name="Lalanne C."/>
            <person name="Gautier V."/>
            <person name="Ament-Velasquez S.L."/>
            <person name="Kruys A."/>
            <person name="Hutchinson M.I."/>
            <person name="Powell A.J."/>
            <person name="Barry K."/>
            <person name="Miller A.N."/>
            <person name="Grigoriev I.V."/>
            <person name="Debuchy R."/>
            <person name="Gladieux P."/>
            <person name="Thoren M.H."/>
            <person name="Johannesson H."/>
        </authorList>
    </citation>
    <scope>NUCLEOTIDE SEQUENCE</scope>
    <source>
        <strain evidence="3">PSN293</strain>
    </source>
</reference>
<sequence length="136" mass="15462">MTKQWNEYREVIIGQYKHQNRPLHEVQRIMEEKYKFKASTRAYRSRFDRWKVYKYSCRKRRDSIAHSEKTSNSGGEPTASSPGEDSPGSSPMVSPVMTSDDMFASTMCAEAASPEVLGSAHPLSRELAQPPGEFRA</sequence>
<accession>A0AAN7BDP1</accession>
<dbReference type="InterPro" id="IPR025676">
    <property type="entry name" value="Clr5_dom"/>
</dbReference>
<dbReference type="Proteomes" id="UP001301769">
    <property type="component" value="Unassembled WGS sequence"/>
</dbReference>
<gene>
    <name evidence="3" type="ORF">QBC37DRAFT_394361</name>
</gene>
<dbReference type="EMBL" id="MU858046">
    <property type="protein sequence ID" value="KAK4219984.1"/>
    <property type="molecule type" value="Genomic_DNA"/>
</dbReference>
<keyword evidence="4" id="KW-1185">Reference proteome</keyword>
<feature type="compositionally biased region" description="Polar residues" evidence="1">
    <location>
        <begin position="70"/>
        <end position="79"/>
    </location>
</feature>
<comment type="caution">
    <text evidence="3">The sequence shown here is derived from an EMBL/GenBank/DDBJ whole genome shotgun (WGS) entry which is preliminary data.</text>
</comment>
<proteinExistence type="predicted"/>
<dbReference type="Pfam" id="PF14420">
    <property type="entry name" value="Clr5"/>
    <property type="match status" value="1"/>
</dbReference>
<dbReference type="PANTHER" id="PTHR38788:SF3">
    <property type="entry name" value="CLR5 DOMAIN-CONTAINING PROTEIN"/>
    <property type="match status" value="1"/>
</dbReference>
<feature type="region of interest" description="Disordered" evidence="1">
    <location>
        <begin position="61"/>
        <end position="99"/>
    </location>
</feature>
<evidence type="ECO:0000313" key="3">
    <source>
        <dbReference type="EMBL" id="KAK4219984.1"/>
    </source>
</evidence>
<feature type="region of interest" description="Disordered" evidence="1">
    <location>
        <begin position="114"/>
        <end position="136"/>
    </location>
</feature>